<feature type="coiled-coil region" evidence="1">
    <location>
        <begin position="89"/>
        <end position="123"/>
    </location>
</feature>
<keyword evidence="1" id="KW-0175">Coiled coil</keyword>
<feature type="non-terminal residue" evidence="2">
    <location>
        <position position="190"/>
    </location>
</feature>
<feature type="coiled-coil region" evidence="1">
    <location>
        <begin position="19"/>
        <end position="46"/>
    </location>
</feature>
<evidence type="ECO:0000313" key="3">
    <source>
        <dbReference type="Proteomes" id="UP000789405"/>
    </source>
</evidence>
<keyword evidence="3" id="KW-1185">Reference proteome</keyword>
<proteinExistence type="predicted"/>
<sequence>YESMTNRFISELEVSKRMKNLVQVEVKSLTEILKSYEEKQHRSNRQRIGRVQVIEDLLIKYKKELEQVHSNYNQKLEDQYCCSEINLHANEILYQIEKLQIIIHNLENENANLLKETISLQQNNFHGPKDVELNKSNEPLSKTIDELQDENLLLQKHESVLKDTMLAVKSENTQLLEKLKQLQKTIKDSH</sequence>
<protein>
    <submittedName>
        <fullName evidence="2">11558_t:CDS:1</fullName>
    </submittedName>
</protein>
<organism evidence="2 3">
    <name type="scientific">Dentiscutata erythropus</name>
    <dbReference type="NCBI Taxonomy" id="1348616"/>
    <lineage>
        <taxon>Eukaryota</taxon>
        <taxon>Fungi</taxon>
        <taxon>Fungi incertae sedis</taxon>
        <taxon>Mucoromycota</taxon>
        <taxon>Glomeromycotina</taxon>
        <taxon>Glomeromycetes</taxon>
        <taxon>Diversisporales</taxon>
        <taxon>Gigasporaceae</taxon>
        <taxon>Dentiscutata</taxon>
    </lineage>
</organism>
<dbReference type="Proteomes" id="UP000789405">
    <property type="component" value="Unassembled WGS sequence"/>
</dbReference>
<gene>
    <name evidence="2" type="ORF">DERYTH_LOCUS27175</name>
</gene>
<dbReference type="EMBL" id="CAJVPY010061107">
    <property type="protein sequence ID" value="CAG8821709.1"/>
    <property type="molecule type" value="Genomic_DNA"/>
</dbReference>
<dbReference type="OrthoDB" id="331602at2759"/>
<comment type="caution">
    <text evidence="2">The sequence shown here is derived from an EMBL/GenBank/DDBJ whole genome shotgun (WGS) entry which is preliminary data.</text>
</comment>
<dbReference type="AlphaFoldDB" id="A0A9N9KE44"/>
<evidence type="ECO:0000313" key="2">
    <source>
        <dbReference type="EMBL" id="CAG8821709.1"/>
    </source>
</evidence>
<reference evidence="2" key="1">
    <citation type="submission" date="2021-06" db="EMBL/GenBank/DDBJ databases">
        <authorList>
            <person name="Kallberg Y."/>
            <person name="Tangrot J."/>
            <person name="Rosling A."/>
        </authorList>
    </citation>
    <scope>NUCLEOTIDE SEQUENCE</scope>
    <source>
        <strain evidence="2">MA453B</strain>
    </source>
</reference>
<accession>A0A9N9KE44</accession>
<evidence type="ECO:0000256" key="1">
    <source>
        <dbReference type="SAM" id="Coils"/>
    </source>
</evidence>
<name>A0A9N9KE44_9GLOM</name>
<feature type="non-terminal residue" evidence="2">
    <location>
        <position position="1"/>
    </location>
</feature>